<sequence length="57" mass="6537">MGITIGYFAYYYLYAGNWNYYTSGAWAHEENQWATLLKPGLYLFGQAIPIPKLVTVP</sequence>
<dbReference type="RefSeq" id="WP_208340185.1">
    <property type="nucleotide sequence ID" value="NZ_CAWQFN010000605.1"/>
</dbReference>
<accession>A0AAP5M690</accession>
<name>A0AAP5M690_9CYAN</name>
<evidence type="ECO:0000313" key="2">
    <source>
        <dbReference type="Proteomes" id="UP000667802"/>
    </source>
</evidence>
<evidence type="ECO:0000313" key="1">
    <source>
        <dbReference type="EMBL" id="MDR9896736.1"/>
    </source>
</evidence>
<comment type="caution">
    <text evidence="1">The sequence shown here is derived from an EMBL/GenBank/DDBJ whole genome shotgun (WGS) entry which is preliminary data.</text>
</comment>
<reference evidence="2" key="1">
    <citation type="journal article" date="2021" name="Science">
        <title>Hunting the eagle killer: A cyanobacterial neurotoxin causes vacuolar myelinopathy.</title>
        <authorList>
            <person name="Breinlinger S."/>
            <person name="Phillips T.J."/>
            <person name="Haram B.N."/>
            <person name="Mares J."/>
            <person name="Martinez Yerena J.A."/>
            <person name="Hrouzek P."/>
            <person name="Sobotka R."/>
            <person name="Henderson W.M."/>
            <person name="Schmieder P."/>
            <person name="Williams S.M."/>
            <person name="Lauderdale J.D."/>
            <person name="Wilde H.D."/>
            <person name="Gerrin W."/>
            <person name="Kust A."/>
            <person name="Washington J.W."/>
            <person name="Wagner C."/>
            <person name="Geier B."/>
            <person name="Liebeke M."/>
            <person name="Enke H."/>
            <person name="Niedermeyer T.H.J."/>
            <person name="Wilde S.B."/>
        </authorList>
    </citation>
    <scope>NUCLEOTIDE SEQUENCE [LARGE SCALE GENOMIC DNA]</scope>
    <source>
        <strain evidence="2">Thurmond2011</strain>
    </source>
</reference>
<dbReference type="EMBL" id="JAALHA020000009">
    <property type="protein sequence ID" value="MDR9896736.1"/>
    <property type="molecule type" value="Genomic_DNA"/>
</dbReference>
<protein>
    <submittedName>
        <fullName evidence="1">Uncharacterized protein</fullName>
    </submittedName>
</protein>
<keyword evidence="2" id="KW-1185">Reference proteome</keyword>
<organism evidence="1 2">
    <name type="scientific">Aetokthonos hydrillicola Thurmond2011</name>
    <dbReference type="NCBI Taxonomy" id="2712845"/>
    <lineage>
        <taxon>Bacteria</taxon>
        <taxon>Bacillati</taxon>
        <taxon>Cyanobacteriota</taxon>
        <taxon>Cyanophyceae</taxon>
        <taxon>Nostocales</taxon>
        <taxon>Hapalosiphonaceae</taxon>
        <taxon>Aetokthonos</taxon>
    </lineage>
</organism>
<dbReference type="AlphaFoldDB" id="A0AAP5M690"/>
<dbReference type="Proteomes" id="UP000667802">
    <property type="component" value="Unassembled WGS sequence"/>
</dbReference>
<gene>
    <name evidence="1" type="ORF">G7B40_019520</name>
</gene>
<proteinExistence type="predicted"/>